<reference evidence="2" key="1">
    <citation type="submission" date="2024-06" db="EMBL/GenBank/DDBJ databases">
        <authorList>
            <person name="Cheng P."/>
            <person name="A X."/>
        </authorList>
    </citation>
    <scope>NUCLEOTIDE SEQUENCE</scope>
</reference>
<organism evidence="2">
    <name type="scientific">Stenotrophomonas phage vB_SmaS_QH3</name>
    <dbReference type="NCBI Taxonomy" id="3229738"/>
    <lineage>
        <taxon>Viruses</taxon>
        <taxon>Duplodnaviria</taxon>
        <taxon>Heunggongvirae</taxon>
        <taxon>Uroviricota</taxon>
        <taxon>Caudoviricetes</taxon>
        <taxon>Jondennisvirinae</taxon>
        <taxon>Septimatrevirus</taxon>
    </lineage>
</organism>
<dbReference type="EMBL" id="PP932004">
    <property type="protein sequence ID" value="XCB08968.1"/>
    <property type="molecule type" value="Genomic_DNA"/>
</dbReference>
<accession>A0AAU7YTS6</accession>
<name>A0AAU7YTS6_9CAUD</name>
<evidence type="ECO:0000313" key="2">
    <source>
        <dbReference type="EMBL" id="XCB08968.1"/>
    </source>
</evidence>
<protein>
    <submittedName>
        <fullName evidence="2">Replicative clamp</fullName>
    </submittedName>
</protein>
<proteinExistence type="predicted"/>
<feature type="region of interest" description="Disordered" evidence="1">
    <location>
        <begin position="1"/>
        <end position="38"/>
    </location>
</feature>
<sequence>MTVQIEDNVPPPADEPKPKKPRSRARKQAASASGPKKTANPAASLIAALKFVSVAQKKAGPTGVQFSHLAHNWAAAFDGVLTVAAPIEEDLAACVHTLQFIDALSKAGDELSITQLSPNTLAVSSGVFRALVPCVAVEDVPIPPPDPQCAVIDDRIKAALAAVAGLATDGAPNATYAAVLLQANTAVATNGAALLEAWHGIDLPPGMMLPKVAASAIAKASKTLTGFGYSQSSATFYFEDGSFIKSQLYGERYPNYAPLLDVPGLNLWPVPEDFYRGVRAIESFSPNGNVFFEDGAVLSKMHKEEASTYRIEGLPERMGFSVKLLLAVEHAFKKAHFETDANKVVFYGDNVRGALMGLDLGTEAAYTETSDSSDINEDDIPF</sequence>
<evidence type="ECO:0000256" key="1">
    <source>
        <dbReference type="SAM" id="MobiDB-lite"/>
    </source>
</evidence>